<keyword evidence="3" id="KW-1185">Reference proteome</keyword>
<proteinExistence type="predicted"/>
<feature type="region of interest" description="Disordered" evidence="1">
    <location>
        <begin position="1"/>
        <end position="31"/>
    </location>
</feature>
<evidence type="ECO:0000313" key="2">
    <source>
        <dbReference type="EMBL" id="AAU37996.1"/>
    </source>
</evidence>
<dbReference type="HOGENOM" id="CLU_3397311_0_0_6"/>
<feature type="compositionally biased region" description="Polar residues" evidence="1">
    <location>
        <begin position="1"/>
        <end position="17"/>
    </location>
</feature>
<protein>
    <submittedName>
        <fullName evidence="2">Uncharacterized protein</fullName>
    </submittedName>
</protein>
<gene>
    <name evidence="2" type="ordered locus">MS1389</name>
</gene>
<dbReference type="KEGG" id="msu:MS1389"/>
<dbReference type="Proteomes" id="UP000000607">
    <property type="component" value="Chromosome"/>
</dbReference>
<accession>Q65SR4</accession>
<evidence type="ECO:0000256" key="1">
    <source>
        <dbReference type="SAM" id="MobiDB-lite"/>
    </source>
</evidence>
<name>Q65SR4_MANSM</name>
<evidence type="ECO:0000313" key="3">
    <source>
        <dbReference type="Proteomes" id="UP000000607"/>
    </source>
</evidence>
<reference evidence="2 3" key="1">
    <citation type="journal article" date="2004" name="Nat. Biotechnol.">
        <title>The genome sequence of the capnophilic rumen bacterium Mannheimia succiniciproducens.</title>
        <authorList>
            <person name="Hong S.H."/>
            <person name="Kim J.S."/>
            <person name="Lee S.Y."/>
            <person name="In Y.H."/>
            <person name="Choi S.S."/>
            <person name="Rih J.-K."/>
            <person name="Kim C.H."/>
            <person name="Jeong H."/>
            <person name="Hur C.G."/>
            <person name="Kim J.J."/>
        </authorList>
    </citation>
    <scope>NUCLEOTIDE SEQUENCE [LARGE SCALE GENOMIC DNA]</scope>
    <source>
        <strain evidence="3">KCTC 0769BP / MBEL55E</strain>
    </source>
</reference>
<sequence>MQSDSELSDGISTFTTPPLSPKFLQKPLGKR</sequence>
<dbReference type="AlphaFoldDB" id="Q65SR4"/>
<organism evidence="2 3">
    <name type="scientific">Mannheimia succiniciproducens (strain KCTC 0769BP / MBEL55E)</name>
    <dbReference type="NCBI Taxonomy" id="221988"/>
    <lineage>
        <taxon>Bacteria</taxon>
        <taxon>Pseudomonadati</taxon>
        <taxon>Pseudomonadota</taxon>
        <taxon>Gammaproteobacteria</taxon>
        <taxon>Pasteurellales</taxon>
        <taxon>Pasteurellaceae</taxon>
        <taxon>Basfia</taxon>
    </lineage>
</organism>
<dbReference type="EMBL" id="AE016827">
    <property type="protein sequence ID" value="AAU37996.1"/>
    <property type="molecule type" value="Genomic_DNA"/>
</dbReference>